<dbReference type="AlphaFoldDB" id="A0A0B6XUP5"/>
<protein>
    <submittedName>
        <fullName evidence="2">Uncharacterized protein</fullName>
    </submittedName>
</protein>
<proteinExistence type="predicted"/>
<evidence type="ECO:0000256" key="1">
    <source>
        <dbReference type="SAM" id="MobiDB-lite"/>
    </source>
</evidence>
<feature type="non-terminal residue" evidence="2">
    <location>
        <position position="90"/>
    </location>
</feature>
<sequence length="90" mass="10371">AKYLFMEDLVKSFRASIAKSRTPKDGESGQLEEKRFAQETETSVEGAASLQESFNPNVDLSILGDIANKLEELREFMRFQKLRLKERDEK</sequence>
<gene>
    <name evidence="2" type="primary">ORF312</name>
</gene>
<feature type="region of interest" description="Disordered" evidence="1">
    <location>
        <begin position="18"/>
        <end position="47"/>
    </location>
</feature>
<evidence type="ECO:0000313" key="2">
    <source>
        <dbReference type="EMBL" id="CEK46995.1"/>
    </source>
</evidence>
<feature type="compositionally biased region" description="Basic and acidic residues" evidence="1">
    <location>
        <begin position="22"/>
        <end position="38"/>
    </location>
</feature>
<accession>A0A0B6XUP5</accession>
<name>A0A0B6XUP5_9EUPU</name>
<dbReference type="EMBL" id="HACG01000130">
    <property type="protein sequence ID" value="CEK46995.1"/>
    <property type="molecule type" value="Transcribed_RNA"/>
</dbReference>
<organism evidence="2">
    <name type="scientific">Arion vulgaris</name>
    <dbReference type="NCBI Taxonomy" id="1028688"/>
    <lineage>
        <taxon>Eukaryota</taxon>
        <taxon>Metazoa</taxon>
        <taxon>Spiralia</taxon>
        <taxon>Lophotrochozoa</taxon>
        <taxon>Mollusca</taxon>
        <taxon>Gastropoda</taxon>
        <taxon>Heterobranchia</taxon>
        <taxon>Euthyneura</taxon>
        <taxon>Panpulmonata</taxon>
        <taxon>Eupulmonata</taxon>
        <taxon>Stylommatophora</taxon>
        <taxon>Helicina</taxon>
        <taxon>Arionoidea</taxon>
        <taxon>Arionidae</taxon>
        <taxon>Arion</taxon>
    </lineage>
</organism>
<feature type="non-terminal residue" evidence="2">
    <location>
        <position position="1"/>
    </location>
</feature>
<reference evidence="2" key="1">
    <citation type="submission" date="2014-12" db="EMBL/GenBank/DDBJ databases">
        <title>Insight into the proteome of Arion vulgaris.</title>
        <authorList>
            <person name="Aradska J."/>
            <person name="Bulat T."/>
            <person name="Smidak R."/>
            <person name="Sarate P."/>
            <person name="Gangsoo J."/>
            <person name="Sialana F."/>
            <person name="Bilban M."/>
            <person name="Lubec G."/>
        </authorList>
    </citation>
    <scope>NUCLEOTIDE SEQUENCE</scope>
    <source>
        <tissue evidence="2">Skin</tissue>
    </source>
</reference>